<comment type="function">
    <text evidence="2">Required for maturation of urease via the functional incorporation of the urease nickel metallocenter.</text>
</comment>
<evidence type="ECO:0000256" key="1">
    <source>
        <dbReference type="ARBA" id="ARBA00023186"/>
    </source>
</evidence>
<dbReference type="HAMAP" id="MF_01384">
    <property type="entry name" value="UreD"/>
    <property type="match status" value="1"/>
</dbReference>
<comment type="subcellular location">
    <subcellularLocation>
        <location evidence="2">Cytoplasm</location>
    </subcellularLocation>
</comment>
<organism evidence="3 4">
    <name type="scientific">Actinoplanes couchii</name>
    <dbReference type="NCBI Taxonomy" id="403638"/>
    <lineage>
        <taxon>Bacteria</taxon>
        <taxon>Bacillati</taxon>
        <taxon>Actinomycetota</taxon>
        <taxon>Actinomycetes</taxon>
        <taxon>Micromonosporales</taxon>
        <taxon>Micromonosporaceae</taxon>
        <taxon>Actinoplanes</taxon>
    </lineage>
</organism>
<keyword evidence="4" id="KW-1185">Reference proteome</keyword>
<comment type="subunit">
    <text evidence="2">UreD, UreF and UreG form a complex that acts as a GTP-hydrolysis-dependent molecular chaperone, activating the urease apoprotein by helping to assemble the nickel containing metallocenter of UreC. The UreE protein probably delivers the nickel.</text>
</comment>
<keyword evidence="2" id="KW-0996">Nickel insertion</keyword>
<keyword evidence="1 2" id="KW-0143">Chaperone</keyword>
<sequence length="253" mass="25516">MRAEACVVAEADGRGGTRLAVLRGESPLLLRRTGPRGGSGVTVHLVGGAAGPLRGDELRLDITVGPGARLEMLSVAASLALPGRVAAASRMTVTALVAEGGVLRWLPEPLIAAAGCDHVVVSRVDVAEGGTLLWRDDLVCGRHAEASGAVRADTLVRYGGVTLYRHEFTVGPSAPGWDGAAVLGGGRALGTVILAGDELPSPDVPAADAAVMRLAGPGVLATAVGADIRQVKAVLDPLCAGTRVLTGVPANRS</sequence>
<keyword evidence="2" id="KW-0963">Cytoplasm</keyword>
<protein>
    <recommendedName>
        <fullName evidence="2">Urease accessory protein UreD</fullName>
    </recommendedName>
</protein>
<evidence type="ECO:0000256" key="2">
    <source>
        <dbReference type="HAMAP-Rule" id="MF_01384"/>
    </source>
</evidence>
<dbReference type="Pfam" id="PF01774">
    <property type="entry name" value="UreD"/>
    <property type="match status" value="1"/>
</dbReference>
<reference evidence="3 4" key="1">
    <citation type="submission" date="2021-01" db="EMBL/GenBank/DDBJ databases">
        <title>Whole genome shotgun sequence of Actinoplanes couchii NBRC 106145.</title>
        <authorList>
            <person name="Komaki H."/>
            <person name="Tamura T."/>
        </authorList>
    </citation>
    <scope>NUCLEOTIDE SEQUENCE [LARGE SCALE GENOMIC DNA]</scope>
    <source>
        <strain evidence="3 4">NBRC 106145</strain>
    </source>
</reference>
<comment type="caution">
    <text evidence="3">The sequence shown here is derived from an EMBL/GenBank/DDBJ whole genome shotgun (WGS) entry which is preliminary data.</text>
</comment>
<comment type="similarity">
    <text evidence="2">Belongs to the UreD family.</text>
</comment>
<proteinExistence type="inferred from homology"/>
<accession>A0ABQ3X4B5</accession>
<dbReference type="Proteomes" id="UP000612282">
    <property type="component" value="Unassembled WGS sequence"/>
</dbReference>
<dbReference type="InterPro" id="IPR002669">
    <property type="entry name" value="UreD"/>
</dbReference>
<name>A0ABQ3X4B5_9ACTN</name>
<dbReference type="EMBL" id="BOMG01000027">
    <property type="protein sequence ID" value="GID53341.1"/>
    <property type="molecule type" value="Genomic_DNA"/>
</dbReference>
<gene>
    <name evidence="2 3" type="primary">ureD</name>
    <name evidence="3" type="ORF">Aco03nite_017450</name>
</gene>
<evidence type="ECO:0000313" key="4">
    <source>
        <dbReference type="Proteomes" id="UP000612282"/>
    </source>
</evidence>
<evidence type="ECO:0000313" key="3">
    <source>
        <dbReference type="EMBL" id="GID53341.1"/>
    </source>
</evidence>